<name>A0AA44HYI5_YERMO</name>
<gene>
    <name evidence="2" type="ORF">HB991_02000</name>
</gene>
<proteinExistence type="predicted"/>
<organism evidence="2 3">
    <name type="scientific">Yersinia mollaretii</name>
    <dbReference type="NCBI Taxonomy" id="33060"/>
    <lineage>
        <taxon>Bacteria</taxon>
        <taxon>Pseudomonadati</taxon>
        <taxon>Pseudomonadota</taxon>
        <taxon>Gammaproteobacteria</taxon>
        <taxon>Enterobacterales</taxon>
        <taxon>Yersiniaceae</taxon>
        <taxon>Yersinia</taxon>
    </lineage>
</organism>
<dbReference type="AlphaFoldDB" id="A0AA44HYI5"/>
<evidence type="ECO:0000256" key="1">
    <source>
        <dbReference type="SAM" id="SignalP"/>
    </source>
</evidence>
<evidence type="ECO:0008006" key="4">
    <source>
        <dbReference type="Google" id="ProtNLM"/>
    </source>
</evidence>
<accession>A0AA44HYI5</accession>
<evidence type="ECO:0000313" key="3">
    <source>
        <dbReference type="Proteomes" id="UP000712947"/>
    </source>
</evidence>
<keyword evidence="1" id="KW-0732">Signal</keyword>
<reference evidence="2" key="1">
    <citation type="submission" date="2020-03" db="EMBL/GenBank/DDBJ databases">
        <authorList>
            <person name="Kislichkina A."/>
            <person name="Dentovskaya S."/>
            <person name="Shaikhutdinov R."/>
            <person name="Ivanov S."/>
            <person name="Sizova A."/>
            <person name="Solomentsev V."/>
            <person name="Bogun A."/>
        </authorList>
    </citation>
    <scope>NUCLEOTIDE SEQUENCE</scope>
    <source>
        <strain evidence="2">SCPM-O-B-7610</strain>
    </source>
</reference>
<dbReference type="RefSeq" id="WP_050536067.1">
    <property type="nucleotide sequence ID" value="NZ_CABHYO010000054.1"/>
</dbReference>
<comment type="caution">
    <text evidence="2">The sequence shown here is derived from an EMBL/GenBank/DDBJ whole genome shotgun (WGS) entry which is preliminary data.</text>
</comment>
<feature type="signal peptide" evidence="1">
    <location>
        <begin position="1"/>
        <end position="27"/>
    </location>
</feature>
<evidence type="ECO:0000313" key="2">
    <source>
        <dbReference type="EMBL" id="NIL21300.1"/>
    </source>
</evidence>
<feature type="chain" id="PRO_5041311552" description="Lipoprotein" evidence="1">
    <location>
        <begin position="28"/>
        <end position="138"/>
    </location>
</feature>
<protein>
    <recommendedName>
        <fullName evidence="4">Lipoprotein</fullName>
    </recommendedName>
</protein>
<dbReference type="EMBL" id="JAASAI010000001">
    <property type="protein sequence ID" value="NIL21300.1"/>
    <property type="molecule type" value="Genomic_DNA"/>
</dbReference>
<sequence length="138" mass="15754">MRKNTGKLYKFTIAILCVAFISSCATKNGQRVLVYQINDNYFPLEKNCVERVYLREDNPIFYLNDNIIIELDDKKECVQEFSKFINANIGKKIYMSFNGNDIIPATKIVSEMNFDSGIFSQAVSKKAVALEIVKAYAN</sequence>
<dbReference type="PROSITE" id="PS51257">
    <property type="entry name" value="PROKAR_LIPOPROTEIN"/>
    <property type="match status" value="1"/>
</dbReference>
<dbReference type="Proteomes" id="UP000712947">
    <property type="component" value="Unassembled WGS sequence"/>
</dbReference>